<keyword evidence="6 9" id="KW-0378">Hydrolase</keyword>
<dbReference type="GO" id="GO:0005886">
    <property type="term" value="C:plasma membrane"/>
    <property type="evidence" value="ECO:0007669"/>
    <property type="project" value="UniProtKB-SubCell"/>
</dbReference>
<reference evidence="12" key="1">
    <citation type="journal article" date="2015" name="MBio">
        <title>Genome-resolved metagenomic analysis reveals roles for candidate phyla and other microbial community members in biogeochemical transformations in oil reservoirs.</title>
        <authorList>
            <person name="Hu P."/>
            <person name="Tom L."/>
            <person name="Singh A."/>
            <person name="Thomas B.C."/>
            <person name="Baker B.J."/>
            <person name="Piceno Y.M."/>
            <person name="Andersen G.L."/>
            <person name="Banfield J.F."/>
        </authorList>
    </citation>
    <scope>NUCLEOTIDE SEQUENCE [LARGE SCALE GENOMIC DNA]</scope>
    <source>
        <strain evidence="12">46_47</strain>
        <strain evidence="13">46_70</strain>
    </source>
</reference>
<evidence type="ECO:0000256" key="10">
    <source>
        <dbReference type="RuleBase" id="RU004181"/>
    </source>
</evidence>
<evidence type="ECO:0000313" key="14">
    <source>
        <dbReference type="Proteomes" id="UP000054260"/>
    </source>
</evidence>
<dbReference type="Pfam" id="PF01252">
    <property type="entry name" value="Peptidase_A8"/>
    <property type="match status" value="1"/>
</dbReference>
<dbReference type="NCBIfam" id="TIGR00077">
    <property type="entry name" value="lspA"/>
    <property type="match status" value="1"/>
</dbReference>
<dbReference type="Proteomes" id="UP000055014">
    <property type="component" value="Unassembled WGS sequence"/>
</dbReference>
<dbReference type="HAMAP" id="MF_00161">
    <property type="entry name" value="LspA"/>
    <property type="match status" value="1"/>
</dbReference>
<reference evidence="14 15" key="2">
    <citation type="journal article" date="2015" name="MBio">
        <title>Genome-Resolved Metagenomic Analysis Reveals Roles for Candidate Phyla and Other Microbial Community Members in Biogeochemical Transformations in Oil Reservoirs.</title>
        <authorList>
            <person name="Hu P."/>
            <person name="Tom L."/>
            <person name="Singh A."/>
            <person name="Thomas B.C."/>
            <person name="Baker B.J."/>
            <person name="Piceno Y.M."/>
            <person name="Andersen G.L."/>
            <person name="Banfield J.F."/>
        </authorList>
    </citation>
    <scope>NUCLEOTIDE SEQUENCE [LARGE SCALE GENOMIC DNA]</scope>
</reference>
<dbReference type="PANTHER" id="PTHR33695:SF1">
    <property type="entry name" value="LIPOPROTEIN SIGNAL PEPTIDASE"/>
    <property type="match status" value="1"/>
</dbReference>
<comment type="function">
    <text evidence="9">This protein specifically catalyzes the removal of signal peptides from prolipoproteins.</text>
</comment>
<dbReference type="EMBL" id="LGGW01000005">
    <property type="protein sequence ID" value="KUK91273.1"/>
    <property type="molecule type" value="Genomic_DNA"/>
</dbReference>
<feature type="active site" evidence="9">
    <location>
        <position position="114"/>
    </location>
</feature>
<dbReference type="EMBL" id="LGGH01000004">
    <property type="protein sequence ID" value="KUK68625.1"/>
    <property type="molecule type" value="Genomic_DNA"/>
</dbReference>
<comment type="similarity">
    <text evidence="1 9 10">Belongs to the peptidase A8 family.</text>
</comment>
<evidence type="ECO:0000256" key="4">
    <source>
        <dbReference type="ARBA" id="ARBA00022692"/>
    </source>
</evidence>
<dbReference type="Proteomes" id="UP000264215">
    <property type="component" value="Unassembled WGS sequence"/>
</dbReference>
<comment type="catalytic activity">
    <reaction evidence="9">
        <text>Release of signal peptides from bacterial membrane prolipoproteins. Hydrolyzes -Xaa-Yaa-Zaa-|-(S,diacylglyceryl)Cys-, in which Xaa is hydrophobic (preferably Leu), and Yaa (Ala or Ser) and Zaa (Gly or Ala) have small, neutral side chains.</text>
        <dbReference type="EC" id="3.4.23.36"/>
    </reaction>
</comment>
<protein>
    <recommendedName>
        <fullName evidence="9">Lipoprotein signal peptidase</fullName>
        <ecNumber evidence="9">3.4.23.36</ecNumber>
    </recommendedName>
    <alternativeName>
        <fullName evidence="9">Prolipoprotein signal peptidase</fullName>
    </alternativeName>
    <alternativeName>
        <fullName evidence="9">Signal peptidase II</fullName>
        <shortName evidence="9">SPase II</shortName>
    </alternativeName>
</protein>
<organism evidence="12 14">
    <name type="scientific">Mesotoga infera</name>
    <dbReference type="NCBI Taxonomy" id="1236046"/>
    <lineage>
        <taxon>Bacteria</taxon>
        <taxon>Thermotogati</taxon>
        <taxon>Thermotogota</taxon>
        <taxon>Thermotogae</taxon>
        <taxon>Kosmotogales</taxon>
        <taxon>Kosmotogaceae</taxon>
        <taxon>Mesotoga</taxon>
    </lineage>
</organism>
<feature type="transmembrane region" description="Helical" evidence="9">
    <location>
        <begin position="86"/>
        <end position="104"/>
    </location>
</feature>
<comment type="pathway">
    <text evidence="9">Protein modification; lipoprotein biosynthesis (signal peptide cleavage).</text>
</comment>
<evidence type="ECO:0000313" key="16">
    <source>
        <dbReference type="Proteomes" id="UP000264215"/>
    </source>
</evidence>
<evidence type="ECO:0000313" key="15">
    <source>
        <dbReference type="Proteomes" id="UP000055014"/>
    </source>
</evidence>
<keyword evidence="12" id="KW-0449">Lipoprotein</keyword>
<proteinExistence type="inferred from homology"/>
<evidence type="ECO:0000256" key="6">
    <source>
        <dbReference type="ARBA" id="ARBA00022801"/>
    </source>
</evidence>
<feature type="active site" evidence="9">
    <location>
        <position position="129"/>
    </location>
</feature>
<feature type="transmembrane region" description="Helical" evidence="9">
    <location>
        <begin position="59"/>
        <end position="79"/>
    </location>
</feature>
<dbReference type="UniPathway" id="UPA00665"/>
<comment type="subcellular location">
    <subcellularLocation>
        <location evidence="9">Cell membrane</location>
        <topology evidence="9">Multi-pass membrane protein</topology>
    </subcellularLocation>
</comment>
<dbReference type="GO" id="GO:0004190">
    <property type="term" value="F:aspartic-type endopeptidase activity"/>
    <property type="evidence" value="ECO:0007669"/>
    <property type="project" value="UniProtKB-UniRule"/>
</dbReference>
<keyword evidence="7 9" id="KW-1133">Transmembrane helix</keyword>
<keyword evidence="8 9" id="KW-0472">Membrane</keyword>
<dbReference type="Proteomes" id="UP000054260">
    <property type="component" value="Unassembled WGS sequence"/>
</dbReference>
<dbReference type="InterPro" id="IPR001872">
    <property type="entry name" value="Peptidase_A8"/>
</dbReference>
<sequence>MLSLLGITLALILDQVSKYFVENGMTYFQRIDLVGGIFGLRYVRNTGVAFGLFKNQEPWLLAFIAIGIAVAIVTASSFHSSELSRWESFFVGLIVGGALGNNLVDRLRLGHVVDFFELKGFPAIFNFADMCIVFGAALLTLSIYRREKRASRDNSLQS</sequence>
<name>A0A101H2T9_9BACT</name>
<evidence type="ECO:0000256" key="3">
    <source>
        <dbReference type="ARBA" id="ARBA00022670"/>
    </source>
</evidence>
<dbReference type="EMBL" id="DQBS01000145">
    <property type="protein sequence ID" value="HCO70190.1"/>
    <property type="molecule type" value="Genomic_DNA"/>
</dbReference>
<reference evidence="11 16" key="3">
    <citation type="journal article" date="2018" name="Nat. Biotechnol.">
        <title>A standardized bacterial taxonomy based on genome phylogeny substantially revises the tree of life.</title>
        <authorList>
            <person name="Parks D.H."/>
            <person name="Chuvochina M."/>
            <person name="Waite D.W."/>
            <person name="Rinke C."/>
            <person name="Skarshewski A."/>
            <person name="Chaumeil P.A."/>
            <person name="Hugenholtz P."/>
        </authorList>
    </citation>
    <scope>NUCLEOTIDE SEQUENCE [LARGE SCALE GENOMIC DNA]</scope>
    <source>
        <strain evidence="11">UBA9905</strain>
    </source>
</reference>
<comment type="caution">
    <text evidence="12">The sequence shown here is derived from an EMBL/GenBank/DDBJ whole genome shotgun (WGS) entry which is preliminary data.</text>
</comment>
<keyword evidence="3 9" id="KW-0645">Protease</keyword>
<comment type="caution">
    <text evidence="9">Lacks conserved residue(s) required for the propagation of feature annotation.</text>
</comment>
<feature type="transmembrane region" description="Helical" evidence="9">
    <location>
        <begin position="124"/>
        <end position="144"/>
    </location>
</feature>
<evidence type="ECO:0000256" key="8">
    <source>
        <dbReference type="ARBA" id="ARBA00023136"/>
    </source>
</evidence>
<evidence type="ECO:0000313" key="11">
    <source>
        <dbReference type="EMBL" id="HCO70190.1"/>
    </source>
</evidence>
<dbReference type="PANTHER" id="PTHR33695">
    <property type="entry name" value="LIPOPROTEIN SIGNAL PEPTIDASE"/>
    <property type="match status" value="1"/>
</dbReference>
<dbReference type="PRINTS" id="PR00781">
    <property type="entry name" value="LIPOSIGPTASE"/>
</dbReference>
<keyword evidence="5 9" id="KW-0064">Aspartyl protease</keyword>
<dbReference type="PATRIC" id="fig|1236046.5.peg.787"/>
<evidence type="ECO:0000256" key="7">
    <source>
        <dbReference type="ARBA" id="ARBA00022989"/>
    </source>
</evidence>
<evidence type="ECO:0000256" key="5">
    <source>
        <dbReference type="ARBA" id="ARBA00022750"/>
    </source>
</evidence>
<dbReference type="EC" id="3.4.23.36" evidence="9"/>
<dbReference type="GO" id="GO:0006508">
    <property type="term" value="P:proteolysis"/>
    <property type="evidence" value="ECO:0007669"/>
    <property type="project" value="UniProtKB-KW"/>
</dbReference>
<dbReference type="AlphaFoldDB" id="A0A101H2T9"/>
<evidence type="ECO:0000313" key="13">
    <source>
        <dbReference type="EMBL" id="KUK91273.1"/>
    </source>
</evidence>
<accession>A0A101H2T9</accession>
<gene>
    <name evidence="9 11" type="primary">lspA</name>
    <name evidence="11" type="ORF">DIT26_06400</name>
    <name evidence="12" type="ORF">XD86_0061</name>
    <name evidence="13" type="ORF">XE02_0132</name>
</gene>
<evidence type="ECO:0000256" key="2">
    <source>
        <dbReference type="ARBA" id="ARBA00022475"/>
    </source>
</evidence>
<keyword evidence="4 9" id="KW-0812">Transmembrane</keyword>
<keyword evidence="2 9" id="KW-1003">Cell membrane</keyword>
<evidence type="ECO:0000256" key="9">
    <source>
        <dbReference type="HAMAP-Rule" id="MF_00161"/>
    </source>
</evidence>
<evidence type="ECO:0000313" key="12">
    <source>
        <dbReference type="EMBL" id="KUK68625.1"/>
    </source>
</evidence>
<evidence type="ECO:0000256" key="1">
    <source>
        <dbReference type="ARBA" id="ARBA00006139"/>
    </source>
</evidence>